<reference evidence="2" key="2">
    <citation type="submission" date="2022-06" db="UniProtKB">
        <authorList>
            <consortium name="EnsemblMetazoa"/>
        </authorList>
    </citation>
    <scope>IDENTIFICATION</scope>
    <source>
        <strain evidence="2">DF5081</strain>
    </source>
</reference>
<evidence type="ECO:0000313" key="3">
    <source>
        <dbReference type="Proteomes" id="UP000005237"/>
    </source>
</evidence>
<evidence type="ECO:0000313" key="2">
    <source>
        <dbReference type="EnsemblMetazoa" id="CJA22134b.1"/>
    </source>
</evidence>
<accession>A0A8R1I7V2</accession>
<keyword evidence="3" id="KW-1185">Reference proteome</keyword>
<organism evidence="2 3">
    <name type="scientific">Caenorhabditis japonica</name>
    <dbReference type="NCBI Taxonomy" id="281687"/>
    <lineage>
        <taxon>Eukaryota</taxon>
        <taxon>Metazoa</taxon>
        <taxon>Ecdysozoa</taxon>
        <taxon>Nematoda</taxon>
        <taxon>Chromadorea</taxon>
        <taxon>Rhabditida</taxon>
        <taxon>Rhabditina</taxon>
        <taxon>Rhabditomorpha</taxon>
        <taxon>Rhabditoidea</taxon>
        <taxon>Rhabditidae</taxon>
        <taxon>Peloderinae</taxon>
        <taxon>Caenorhabditis</taxon>
    </lineage>
</organism>
<dbReference type="EnsemblMetazoa" id="CJA22134b.1">
    <property type="protein sequence ID" value="CJA22134b.1"/>
    <property type="gene ID" value="WBGene00177706"/>
</dbReference>
<sequence length="128" mass="14764">MNKDPKRRMCIHLPQNHQARSIENIIIGTTSEKPAQGRYPSTIGGPRSPTSHQEKEAWMGRTHNAKKRWQMDEACARMVSHRREAARWKTTDDGEHLKTHWSTIANDRMAWNAVIRDHIRGSKNGSTK</sequence>
<protein>
    <submittedName>
        <fullName evidence="2">Uncharacterized protein</fullName>
    </submittedName>
</protein>
<feature type="region of interest" description="Disordered" evidence="1">
    <location>
        <begin position="30"/>
        <end position="55"/>
    </location>
</feature>
<evidence type="ECO:0000256" key="1">
    <source>
        <dbReference type="SAM" id="MobiDB-lite"/>
    </source>
</evidence>
<dbReference type="Proteomes" id="UP000005237">
    <property type="component" value="Unassembled WGS sequence"/>
</dbReference>
<reference evidence="3" key="1">
    <citation type="submission" date="2010-08" db="EMBL/GenBank/DDBJ databases">
        <authorList>
            <consortium name="Caenorhabditis japonica Sequencing Consortium"/>
            <person name="Wilson R.K."/>
        </authorList>
    </citation>
    <scope>NUCLEOTIDE SEQUENCE [LARGE SCALE GENOMIC DNA]</scope>
    <source>
        <strain evidence="3">DF5081</strain>
    </source>
</reference>
<dbReference type="AlphaFoldDB" id="A0A8R1I7V2"/>
<proteinExistence type="predicted"/>
<name>A0A8R1I7V2_CAEJA</name>